<dbReference type="EMBL" id="MU266396">
    <property type="protein sequence ID" value="KAH7925754.1"/>
    <property type="molecule type" value="Genomic_DNA"/>
</dbReference>
<sequence>MSSRWIPLESNPEVLNKWANAAGLVETQYQFCDVYGLDSELLALVLRPVKAVVLLFPVVGAIAAKRKEEDAEIAAKGQHPVDPTVMWIKQTISNACGTMGLLHALCNTDVTLAPESPLEKFIEECQDKTPLERAKILETTPLFAKIHEEGASSGQTAVPSDLDTDLHFTCFVQAPDASARATETPTTTRRMIELDGSREGPIDRGESKDLLEDVAKFVKEYYVAQASSMQFSMLALCPPDI</sequence>
<evidence type="ECO:0000313" key="1">
    <source>
        <dbReference type="EMBL" id="KAH7925754.1"/>
    </source>
</evidence>
<gene>
    <name evidence="1" type="ORF">BV22DRAFT_1010656</name>
</gene>
<dbReference type="Proteomes" id="UP000790709">
    <property type="component" value="Unassembled WGS sequence"/>
</dbReference>
<accession>A0ACB8BJ66</accession>
<proteinExistence type="predicted"/>
<organism evidence="1 2">
    <name type="scientific">Leucogyrophana mollusca</name>
    <dbReference type="NCBI Taxonomy" id="85980"/>
    <lineage>
        <taxon>Eukaryota</taxon>
        <taxon>Fungi</taxon>
        <taxon>Dikarya</taxon>
        <taxon>Basidiomycota</taxon>
        <taxon>Agaricomycotina</taxon>
        <taxon>Agaricomycetes</taxon>
        <taxon>Agaricomycetidae</taxon>
        <taxon>Boletales</taxon>
        <taxon>Boletales incertae sedis</taxon>
        <taxon>Leucogyrophana</taxon>
    </lineage>
</organism>
<evidence type="ECO:0000313" key="2">
    <source>
        <dbReference type="Proteomes" id="UP000790709"/>
    </source>
</evidence>
<keyword evidence="2" id="KW-1185">Reference proteome</keyword>
<reference evidence="1" key="1">
    <citation type="journal article" date="2021" name="New Phytol.">
        <title>Evolutionary innovations through gain and loss of genes in the ectomycorrhizal Boletales.</title>
        <authorList>
            <person name="Wu G."/>
            <person name="Miyauchi S."/>
            <person name="Morin E."/>
            <person name="Kuo A."/>
            <person name="Drula E."/>
            <person name="Varga T."/>
            <person name="Kohler A."/>
            <person name="Feng B."/>
            <person name="Cao Y."/>
            <person name="Lipzen A."/>
            <person name="Daum C."/>
            <person name="Hundley H."/>
            <person name="Pangilinan J."/>
            <person name="Johnson J."/>
            <person name="Barry K."/>
            <person name="LaButti K."/>
            <person name="Ng V."/>
            <person name="Ahrendt S."/>
            <person name="Min B."/>
            <person name="Choi I.G."/>
            <person name="Park H."/>
            <person name="Plett J.M."/>
            <person name="Magnuson J."/>
            <person name="Spatafora J.W."/>
            <person name="Nagy L.G."/>
            <person name="Henrissat B."/>
            <person name="Grigoriev I.V."/>
            <person name="Yang Z.L."/>
            <person name="Xu J."/>
            <person name="Martin F.M."/>
        </authorList>
    </citation>
    <scope>NUCLEOTIDE SEQUENCE</scope>
    <source>
        <strain evidence="1">KUC20120723A-06</strain>
    </source>
</reference>
<comment type="caution">
    <text evidence="1">The sequence shown here is derived from an EMBL/GenBank/DDBJ whole genome shotgun (WGS) entry which is preliminary data.</text>
</comment>
<protein>
    <submittedName>
        <fullName evidence="1">Cysteine proteinase</fullName>
    </submittedName>
</protein>
<name>A0ACB8BJ66_9AGAM</name>